<reference evidence="3 4" key="2">
    <citation type="submission" date="2024-07" db="EMBL/GenBank/DDBJ databases">
        <authorList>
            <person name="Akdeniz Z."/>
        </authorList>
    </citation>
    <scope>NUCLEOTIDE SEQUENCE [LARGE SCALE GENOMIC DNA]</scope>
</reference>
<dbReference type="AlphaFoldDB" id="A0AA86QSH0"/>
<dbReference type="EMBL" id="CAXDID020000440">
    <property type="protein sequence ID" value="CAL6092000.1"/>
    <property type="molecule type" value="Genomic_DNA"/>
</dbReference>
<comment type="caution">
    <text evidence="2">The sequence shown here is derived from an EMBL/GenBank/DDBJ whole genome shotgun (WGS) entry which is preliminary data.</text>
</comment>
<evidence type="ECO:0000313" key="3">
    <source>
        <dbReference type="EMBL" id="CAL6092000.1"/>
    </source>
</evidence>
<reference evidence="2" key="1">
    <citation type="submission" date="2023-06" db="EMBL/GenBank/DDBJ databases">
        <authorList>
            <person name="Kurt Z."/>
        </authorList>
    </citation>
    <scope>NUCLEOTIDE SEQUENCE</scope>
</reference>
<keyword evidence="1" id="KW-0812">Transmembrane</keyword>
<keyword evidence="1" id="KW-1133">Transmembrane helix</keyword>
<protein>
    <submittedName>
        <fullName evidence="2">Xenobiotic-transporting ATPase / Multidrug resistance-associated protein</fullName>
    </submittedName>
    <submittedName>
        <fullName evidence="3">Xenobiotic-transporting_ATPase / Multidrug resistance-associated protein</fullName>
    </submittedName>
</protein>
<sequence length="248" mass="28750">MSYIDSSNDWIMFSYMNSIIKKIKMQKYNQIPPISSKLQSKYSGKQIVVQMNHNLQNSLLRNILKTNSKFLWPLLIFIPLMSISKICSPITIIQFTKFLSPQNFFDCNYLFSEDPDIFHELNYMQGLTKMITALWGYLLLTFFAQVTYFVIYNISQSGMIRAATLSQSGLLDYYQITVIFLNFFQYSILLPKLLSASNGCGFRYNYIQFSYLKSNLESQLDYSGKIAKSNISIFQICSVGKILEFEGN</sequence>
<dbReference type="Proteomes" id="UP001642409">
    <property type="component" value="Unassembled WGS sequence"/>
</dbReference>
<evidence type="ECO:0000313" key="2">
    <source>
        <dbReference type="EMBL" id="CAI9959942.1"/>
    </source>
</evidence>
<gene>
    <name evidence="2" type="ORF">HINF_LOCUS47587</name>
    <name evidence="3" type="ORF">HINF_LOCUS66056</name>
</gene>
<organism evidence="2">
    <name type="scientific">Hexamita inflata</name>
    <dbReference type="NCBI Taxonomy" id="28002"/>
    <lineage>
        <taxon>Eukaryota</taxon>
        <taxon>Metamonada</taxon>
        <taxon>Diplomonadida</taxon>
        <taxon>Hexamitidae</taxon>
        <taxon>Hexamitinae</taxon>
        <taxon>Hexamita</taxon>
    </lineage>
</organism>
<keyword evidence="4" id="KW-1185">Reference proteome</keyword>
<feature type="transmembrane region" description="Helical" evidence="1">
    <location>
        <begin position="70"/>
        <end position="93"/>
    </location>
</feature>
<accession>A0AA86QSH0</accession>
<evidence type="ECO:0000313" key="4">
    <source>
        <dbReference type="Proteomes" id="UP001642409"/>
    </source>
</evidence>
<dbReference type="EMBL" id="CATOUU010000925">
    <property type="protein sequence ID" value="CAI9959942.1"/>
    <property type="molecule type" value="Genomic_DNA"/>
</dbReference>
<proteinExistence type="predicted"/>
<name>A0AA86QSH0_9EUKA</name>
<evidence type="ECO:0000256" key="1">
    <source>
        <dbReference type="SAM" id="Phobius"/>
    </source>
</evidence>
<feature type="transmembrane region" description="Helical" evidence="1">
    <location>
        <begin position="134"/>
        <end position="154"/>
    </location>
</feature>
<keyword evidence="1" id="KW-0472">Membrane</keyword>